<dbReference type="CDD" id="cd00143">
    <property type="entry name" value="PP2Cc"/>
    <property type="match status" value="1"/>
</dbReference>
<evidence type="ECO:0000313" key="2">
    <source>
        <dbReference type="EMBL" id="OOG00329.1"/>
    </source>
</evidence>
<evidence type="ECO:0000259" key="1">
    <source>
        <dbReference type="PROSITE" id="PS51746"/>
    </source>
</evidence>
<dbReference type="PANTHER" id="PTHR13832:SF792">
    <property type="entry name" value="GM14286P"/>
    <property type="match status" value="1"/>
</dbReference>
<dbReference type="OrthoDB" id="420076at2759"/>
<feature type="domain" description="PPM-type phosphatase" evidence="1">
    <location>
        <begin position="64"/>
        <end position="420"/>
    </location>
</feature>
<dbReference type="SUPFAM" id="SSF81606">
    <property type="entry name" value="PP2C-like"/>
    <property type="match status" value="1"/>
</dbReference>
<gene>
    <name evidence="2" type="ORF">ASPCADRAFT_502666</name>
</gene>
<dbReference type="InterPro" id="IPR036457">
    <property type="entry name" value="PPM-type-like_dom_sf"/>
</dbReference>
<dbReference type="PANTHER" id="PTHR13832">
    <property type="entry name" value="PROTEIN PHOSPHATASE 2C"/>
    <property type="match status" value="1"/>
</dbReference>
<proteinExistence type="predicted"/>
<dbReference type="OMA" id="TCVSRWL"/>
<dbReference type="GO" id="GO:0005739">
    <property type="term" value="C:mitochondrion"/>
    <property type="evidence" value="ECO:0007669"/>
    <property type="project" value="TreeGrafter"/>
</dbReference>
<reference evidence="3" key="1">
    <citation type="journal article" date="2017" name="Genome Biol.">
        <title>Comparative genomics reveals high biological diversity and specific adaptations in the industrially and medically important fungal genus Aspergillus.</title>
        <authorList>
            <person name="de Vries R.P."/>
            <person name="Riley R."/>
            <person name="Wiebenga A."/>
            <person name="Aguilar-Osorio G."/>
            <person name="Amillis S."/>
            <person name="Uchima C.A."/>
            <person name="Anderluh G."/>
            <person name="Asadollahi M."/>
            <person name="Askin M."/>
            <person name="Barry K."/>
            <person name="Battaglia E."/>
            <person name="Bayram O."/>
            <person name="Benocci T."/>
            <person name="Braus-Stromeyer S.A."/>
            <person name="Caldana C."/>
            <person name="Canovas D."/>
            <person name="Cerqueira G.C."/>
            <person name="Chen F."/>
            <person name="Chen W."/>
            <person name="Choi C."/>
            <person name="Clum A."/>
            <person name="Dos Santos R.A."/>
            <person name="Damasio A.R."/>
            <person name="Diallinas G."/>
            <person name="Emri T."/>
            <person name="Fekete E."/>
            <person name="Flipphi M."/>
            <person name="Freyberg S."/>
            <person name="Gallo A."/>
            <person name="Gournas C."/>
            <person name="Habgood R."/>
            <person name="Hainaut M."/>
            <person name="Harispe M.L."/>
            <person name="Henrissat B."/>
            <person name="Hilden K.S."/>
            <person name="Hope R."/>
            <person name="Hossain A."/>
            <person name="Karabika E."/>
            <person name="Karaffa L."/>
            <person name="Karanyi Z."/>
            <person name="Krasevec N."/>
            <person name="Kuo A."/>
            <person name="Kusch H."/>
            <person name="LaButti K."/>
            <person name="Lagendijk E.L."/>
            <person name="Lapidus A."/>
            <person name="Levasseur A."/>
            <person name="Lindquist E."/>
            <person name="Lipzen A."/>
            <person name="Logrieco A.F."/>
            <person name="MacCabe A."/>
            <person name="Maekelae M.R."/>
            <person name="Malavazi I."/>
            <person name="Melin P."/>
            <person name="Meyer V."/>
            <person name="Mielnichuk N."/>
            <person name="Miskei M."/>
            <person name="Molnar A.P."/>
            <person name="Mule G."/>
            <person name="Ngan C.Y."/>
            <person name="Orejas M."/>
            <person name="Orosz E."/>
            <person name="Ouedraogo J.P."/>
            <person name="Overkamp K.M."/>
            <person name="Park H.-S."/>
            <person name="Perrone G."/>
            <person name="Piumi F."/>
            <person name="Punt P.J."/>
            <person name="Ram A.F."/>
            <person name="Ramon A."/>
            <person name="Rauscher S."/>
            <person name="Record E."/>
            <person name="Riano-Pachon D.M."/>
            <person name="Robert V."/>
            <person name="Roehrig J."/>
            <person name="Ruller R."/>
            <person name="Salamov A."/>
            <person name="Salih N.S."/>
            <person name="Samson R.A."/>
            <person name="Sandor E."/>
            <person name="Sanguinetti M."/>
            <person name="Schuetze T."/>
            <person name="Sepcic K."/>
            <person name="Shelest E."/>
            <person name="Sherlock G."/>
            <person name="Sophianopoulou V."/>
            <person name="Squina F.M."/>
            <person name="Sun H."/>
            <person name="Susca A."/>
            <person name="Todd R.B."/>
            <person name="Tsang A."/>
            <person name="Unkles S.E."/>
            <person name="van de Wiele N."/>
            <person name="van Rossen-Uffink D."/>
            <person name="Oliveira J.V."/>
            <person name="Vesth T.C."/>
            <person name="Visser J."/>
            <person name="Yu J.-H."/>
            <person name="Zhou M."/>
            <person name="Andersen M.R."/>
            <person name="Archer D.B."/>
            <person name="Baker S.E."/>
            <person name="Benoit I."/>
            <person name="Brakhage A.A."/>
            <person name="Braus G.H."/>
            <person name="Fischer R."/>
            <person name="Frisvad J.C."/>
            <person name="Goldman G.H."/>
            <person name="Houbraken J."/>
            <person name="Oakley B."/>
            <person name="Pocsi I."/>
            <person name="Scazzocchio C."/>
            <person name="Seiboth B."/>
            <person name="vanKuyk P.A."/>
            <person name="Wortman J."/>
            <person name="Dyer P.S."/>
            <person name="Grigoriev I.V."/>
        </authorList>
    </citation>
    <scope>NUCLEOTIDE SEQUENCE [LARGE SCALE GENOMIC DNA]</scope>
    <source>
        <strain evidence="3">ITEM 5010</strain>
    </source>
</reference>
<dbReference type="SMART" id="SM00332">
    <property type="entry name" value="PP2Cc"/>
    <property type="match status" value="1"/>
</dbReference>
<dbReference type="STRING" id="602072.A0A1R3S0S6"/>
<keyword evidence="3" id="KW-1185">Reference proteome</keyword>
<dbReference type="PROSITE" id="PS51746">
    <property type="entry name" value="PPM_2"/>
    <property type="match status" value="1"/>
</dbReference>
<accession>A0A1R3S0S6</accession>
<sequence length="423" mass="45882">MMYNTGSQNPGLNWKFQCMPVLDVKQAAAKIRQNEASYRFQSAEMGAVSRIDTNQVPSNSPIEDYMASGKIDLGKGGVWHCWAIYDGHGGQQTAIVLSHALIPYVERSLRAHFESSTPETTIEDSIISAFTTLAEEISADGLAALESARSHAEVQARLAPSYAGSCALLALYNPSESMLYVANTGDSRAVLGTPAEFGSGYDTVAMSNDHTAANEAEVERVKALHPDQDNLITKRDGDCARYVGIAVTRAFGDARWNWPKEAMTKWEKEFSGKPAPGSVTTPPYLEATPEVKGYKLKGGEFLVLASDGLWNNLTSEGAVEAVSKWLKATKEGTLAEVGSGTSLAFGGEEASPDHAEGISFWEFWQVKPEWFVYEDDNAATHLVKNGLGGLQRQLFTGVMTVDTPVSRTMRDDVTVQVVFFDGA</sequence>
<dbReference type="Gene3D" id="3.60.40.10">
    <property type="entry name" value="PPM-type phosphatase domain"/>
    <property type="match status" value="1"/>
</dbReference>
<dbReference type="EMBL" id="KV907493">
    <property type="protein sequence ID" value="OOG00329.1"/>
    <property type="molecule type" value="Genomic_DNA"/>
</dbReference>
<dbReference type="Proteomes" id="UP000188318">
    <property type="component" value="Unassembled WGS sequence"/>
</dbReference>
<organism evidence="2 3">
    <name type="scientific">Aspergillus carbonarius (strain ITEM 5010)</name>
    <dbReference type="NCBI Taxonomy" id="602072"/>
    <lineage>
        <taxon>Eukaryota</taxon>
        <taxon>Fungi</taxon>
        <taxon>Dikarya</taxon>
        <taxon>Ascomycota</taxon>
        <taxon>Pezizomycotina</taxon>
        <taxon>Eurotiomycetes</taxon>
        <taxon>Eurotiomycetidae</taxon>
        <taxon>Eurotiales</taxon>
        <taxon>Aspergillaceae</taxon>
        <taxon>Aspergillus</taxon>
        <taxon>Aspergillus subgen. Circumdati</taxon>
    </lineage>
</organism>
<dbReference type="VEuPathDB" id="FungiDB:ASPCADRAFT_502666"/>
<dbReference type="Pfam" id="PF00481">
    <property type="entry name" value="PP2C"/>
    <property type="match status" value="1"/>
</dbReference>
<protein>
    <recommendedName>
        <fullName evidence="1">PPM-type phosphatase domain-containing protein</fullName>
    </recommendedName>
</protein>
<evidence type="ECO:0000313" key="3">
    <source>
        <dbReference type="Proteomes" id="UP000188318"/>
    </source>
</evidence>
<dbReference type="GO" id="GO:0004741">
    <property type="term" value="F:[pyruvate dehydrogenase (acetyl-transferring)]-phosphatase activity"/>
    <property type="evidence" value="ECO:0007669"/>
    <property type="project" value="TreeGrafter"/>
</dbReference>
<dbReference type="AlphaFoldDB" id="A0A1R3S0S6"/>
<name>A0A1R3S0S6_ASPC5</name>
<dbReference type="InterPro" id="IPR001932">
    <property type="entry name" value="PPM-type_phosphatase-like_dom"/>
</dbReference>
<dbReference type="InterPro" id="IPR015655">
    <property type="entry name" value="PP2C"/>
</dbReference>